<comment type="subcellular location">
    <subcellularLocation>
        <location evidence="1">Endomembrane system</location>
        <topology evidence="1">Multi-pass membrane protein</topology>
    </subcellularLocation>
</comment>
<dbReference type="PANTHER" id="PTHR31851">
    <property type="entry name" value="FE(2+)/MN(2+) TRANSPORTER PCL1"/>
    <property type="match status" value="1"/>
</dbReference>
<comment type="caution">
    <text evidence="6">The sequence shown here is derived from an EMBL/GenBank/DDBJ whole genome shotgun (WGS) entry which is preliminary data.</text>
</comment>
<gene>
    <name evidence="6" type="ORF">J4H91_05710</name>
</gene>
<feature type="transmembrane region" description="Helical" evidence="5">
    <location>
        <begin position="155"/>
        <end position="178"/>
    </location>
</feature>
<organism evidence="6 7">
    <name type="scientific">Leucobacter ruminantium</name>
    <dbReference type="NCBI Taxonomy" id="1289170"/>
    <lineage>
        <taxon>Bacteria</taxon>
        <taxon>Bacillati</taxon>
        <taxon>Actinomycetota</taxon>
        <taxon>Actinomycetes</taxon>
        <taxon>Micrococcales</taxon>
        <taxon>Microbacteriaceae</taxon>
        <taxon>Leucobacter</taxon>
    </lineage>
</organism>
<proteinExistence type="predicted"/>
<dbReference type="Pfam" id="PF01988">
    <property type="entry name" value="VIT1"/>
    <property type="match status" value="1"/>
</dbReference>
<reference evidence="6" key="1">
    <citation type="submission" date="2021-03" db="EMBL/GenBank/DDBJ databases">
        <title>Leucobacter chromiisoli sp. nov., isolated from chromium-containing soil of chemical plant.</title>
        <authorList>
            <person name="Xu Z."/>
        </authorList>
    </citation>
    <scope>NUCLEOTIDE SEQUENCE</scope>
    <source>
        <strain evidence="6">A2</strain>
    </source>
</reference>
<feature type="transmembrane region" description="Helical" evidence="5">
    <location>
        <begin position="184"/>
        <end position="205"/>
    </location>
</feature>
<evidence type="ECO:0000256" key="2">
    <source>
        <dbReference type="ARBA" id="ARBA00022692"/>
    </source>
</evidence>
<evidence type="ECO:0000256" key="1">
    <source>
        <dbReference type="ARBA" id="ARBA00004127"/>
    </source>
</evidence>
<feature type="transmembrane region" description="Helical" evidence="5">
    <location>
        <begin position="217"/>
        <end position="239"/>
    </location>
</feature>
<protein>
    <submittedName>
        <fullName evidence="6">VIT1/CCC1 transporter family protein</fullName>
    </submittedName>
</protein>
<keyword evidence="2 5" id="KW-0812">Transmembrane</keyword>
<accession>A0A939LYM8</accession>
<dbReference type="RefSeq" id="WP_208045304.1">
    <property type="nucleotide sequence ID" value="NZ_JAGDYL010000007.1"/>
</dbReference>
<keyword evidence="4 5" id="KW-0472">Membrane</keyword>
<dbReference type="EMBL" id="JAGDYL010000007">
    <property type="protein sequence ID" value="MBO1804812.1"/>
    <property type="molecule type" value="Genomic_DNA"/>
</dbReference>
<dbReference type="GO" id="GO:0030026">
    <property type="term" value="P:intracellular manganese ion homeostasis"/>
    <property type="evidence" value="ECO:0007669"/>
    <property type="project" value="InterPro"/>
</dbReference>
<keyword evidence="3 5" id="KW-1133">Transmembrane helix</keyword>
<dbReference type="InterPro" id="IPR008217">
    <property type="entry name" value="Ccc1_fam"/>
</dbReference>
<dbReference type="AlphaFoldDB" id="A0A939LYM8"/>
<dbReference type="GO" id="GO:0005384">
    <property type="term" value="F:manganese ion transmembrane transporter activity"/>
    <property type="evidence" value="ECO:0007669"/>
    <property type="project" value="InterPro"/>
</dbReference>
<evidence type="ECO:0000256" key="4">
    <source>
        <dbReference type="ARBA" id="ARBA00023136"/>
    </source>
</evidence>
<dbReference type="Proteomes" id="UP000664398">
    <property type="component" value="Unassembled WGS sequence"/>
</dbReference>
<dbReference type="GO" id="GO:0012505">
    <property type="term" value="C:endomembrane system"/>
    <property type="evidence" value="ECO:0007669"/>
    <property type="project" value="UniProtKB-SubCell"/>
</dbReference>
<sequence>MNDVDISYPHEYDHSHADVSSGWLRASVFGAMDGLVSNVGLIAGIAAAGAAPGIVAITGISGLIAGAVSMALGEYTSVRTANEQFDAEMAAEAQAHTRNPQGERAELERRFLRYGMAPDIARTAAEQVQENLDSAVQLHLMQELGLSPDGHPSPWVAAISSFLSFSVGALIPILPFVFGFGTLWWGLAFGGAGLLLAGGLAARVTRRNWLAGAARQLLFGGIAVAATYTIGMLLGVSSLG</sequence>
<keyword evidence="7" id="KW-1185">Reference proteome</keyword>
<evidence type="ECO:0000256" key="3">
    <source>
        <dbReference type="ARBA" id="ARBA00022989"/>
    </source>
</evidence>
<evidence type="ECO:0000256" key="5">
    <source>
        <dbReference type="SAM" id="Phobius"/>
    </source>
</evidence>
<evidence type="ECO:0000313" key="7">
    <source>
        <dbReference type="Proteomes" id="UP000664398"/>
    </source>
</evidence>
<name>A0A939LYM8_9MICO</name>
<feature type="transmembrane region" description="Helical" evidence="5">
    <location>
        <begin position="39"/>
        <end position="72"/>
    </location>
</feature>
<evidence type="ECO:0000313" key="6">
    <source>
        <dbReference type="EMBL" id="MBO1804812.1"/>
    </source>
</evidence>